<protein>
    <recommendedName>
        <fullName evidence="2">DUF418 domain-containing protein</fullName>
    </recommendedName>
</protein>
<reference evidence="3 4" key="1">
    <citation type="submission" date="2020-03" db="EMBL/GenBank/DDBJ databases">
        <title>Genomic Encyclopedia of Type Strains, Phase IV (KMG-IV): sequencing the most valuable type-strain genomes for metagenomic binning, comparative biology and taxonomic classification.</title>
        <authorList>
            <person name="Goeker M."/>
        </authorList>
    </citation>
    <scope>NUCLEOTIDE SEQUENCE [LARGE SCALE GENOMIC DNA]</scope>
    <source>
        <strain evidence="3 4">DSM 21299</strain>
    </source>
</reference>
<keyword evidence="1" id="KW-1133">Transmembrane helix</keyword>
<feature type="transmembrane region" description="Helical" evidence="1">
    <location>
        <begin position="118"/>
        <end position="134"/>
    </location>
</feature>
<dbReference type="PANTHER" id="PTHR30590:SF2">
    <property type="entry name" value="INNER MEMBRANE PROTEIN"/>
    <property type="match status" value="1"/>
</dbReference>
<sequence>MSAPSFRIPAMDVLRGCAVMGILWMNITAFALPQAVYFNPRAGGALSAGDALFWLISFLLFDGKMRALFSILFGASMLLLIDREELAGRDGRKVQVIRAAWLFLIGLAHYLLLWWGDILMIYALVGIAALPFVGKEPLSLMKWAFLFFLAHFLICTLSIVSLYGWADAAASPGAAQSVREGYASFAASFTDLRHPAIQSDIQTYRSGFGVILRHHLALFADEWPRGLLFNGLDTLGFMLMGMAMMKGGFLTGRWDPDHYKRTAIHCFLIGLVPMAGLAAWLILSGFPVLSSYGAALAWSFPFRIPLAVGWAAMILWLFARHRDRPLVLRIAAVGRMALSNYIGTSLVMCAIFYGWGLGFFAHLRPVQFPLLLLCAWLVMLLWSAPWLSRFAMGPAEWLWRSLARGKPQKIRKSS</sequence>
<feature type="transmembrane region" description="Helical" evidence="1">
    <location>
        <begin position="366"/>
        <end position="387"/>
    </location>
</feature>
<dbReference type="PANTHER" id="PTHR30590">
    <property type="entry name" value="INNER MEMBRANE PROTEIN"/>
    <property type="match status" value="1"/>
</dbReference>
<feature type="transmembrane region" description="Helical" evidence="1">
    <location>
        <begin position="338"/>
        <end position="360"/>
    </location>
</feature>
<dbReference type="AlphaFoldDB" id="A0A846ME89"/>
<feature type="transmembrane region" description="Helical" evidence="1">
    <location>
        <begin position="295"/>
        <end position="318"/>
    </location>
</feature>
<keyword evidence="1" id="KW-0812">Transmembrane</keyword>
<dbReference type="InterPro" id="IPR052529">
    <property type="entry name" value="Bact_Transport_Assoc"/>
</dbReference>
<dbReference type="EMBL" id="JAASQR010000002">
    <property type="protein sequence ID" value="NIJ16125.1"/>
    <property type="molecule type" value="Genomic_DNA"/>
</dbReference>
<feature type="domain" description="DUF418" evidence="2">
    <location>
        <begin position="245"/>
        <end position="405"/>
    </location>
</feature>
<gene>
    <name evidence="3" type="ORF">FHS54_001091</name>
</gene>
<dbReference type="RefSeq" id="WP_167302808.1">
    <property type="nucleotide sequence ID" value="NZ_JAASQR010000002.1"/>
</dbReference>
<dbReference type="InterPro" id="IPR007349">
    <property type="entry name" value="DUF418"/>
</dbReference>
<feature type="transmembrane region" description="Helical" evidence="1">
    <location>
        <begin position="12"/>
        <end position="32"/>
    </location>
</feature>
<name>A0A846ME89_9SPHN</name>
<accession>A0A846ME89</accession>
<dbReference type="Proteomes" id="UP000576821">
    <property type="component" value="Unassembled WGS sequence"/>
</dbReference>
<feature type="transmembrane region" description="Helical" evidence="1">
    <location>
        <begin position="146"/>
        <end position="166"/>
    </location>
</feature>
<evidence type="ECO:0000313" key="3">
    <source>
        <dbReference type="EMBL" id="NIJ16125.1"/>
    </source>
</evidence>
<keyword evidence="1" id="KW-0472">Membrane</keyword>
<feature type="transmembrane region" description="Helical" evidence="1">
    <location>
        <begin position="262"/>
        <end position="283"/>
    </location>
</feature>
<organism evidence="3 4">
    <name type="scientific">Sphingobium vermicomposti</name>
    <dbReference type="NCBI Taxonomy" id="529005"/>
    <lineage>
        <taxon>Bacteria</taxon>
        <taxon>Pseudomonadati</taxon>
        <taxon>Pseudomonadota</taxon>
        <taxon>Alphaproteobacteria</taxon>
        <taxon>Sphingomonadales</taxon>
        <taxon>Sphingomonadaceae</taxon>
        <taxon>Sphingobium</taxon>
    </lineage>
</organism>
<evidence type="ECO:0000259" key="2">
    <source>
        <dbReference type="Pfam" id="PF04235"/>
    </source>
</evidence>
<keyword evidence="4" id="KW-1185">Reference proteome</keyword>
<comment type="caution">
    <text evidence="3">The sequence shown here is derived from an EMBL/GenBank/DDBJ whole genome shotgun (WGS) entry which is preliminary data.</text>
</comment>
<dbReference type="Pfam" id="PF04235">
    <property type="entry name" value="DUF418"/>
    <property type="match status" value="1"/>
</dbReference>
<proteinExistence type="predicted"/>
<evidence type="ECO:0000256" key="1">
    <source>
        <dbReference type="SAM" id="Phobius"/>
    </source>
</evidence>
<evidence type="ECO:0000313" key="4">
    <source>
        <dbReference type="Proteomes" id="UP000576821"/>
    </source>
</evidence>